<gene>
    <name evidence="1" type="ORF">GGX14DRAFT_439658</name>
</gene>
<proteinExistence type="predicted"/>
<name>A0AAD6YK36_9AGAR</name>
<organism evidence="1 2">
    <name type="scientific">Mycena pura</name>
    <dbReference type="NCBI Taxonomy" id="153505"/>
    <lineage>
        <taxon>Eukaryota</taxon>
        <taxon>Fungi</taxon>
        <taxon>Dikarya</taxon>
        <taxon>Basidiomycota</taxon>
        <taxon>Agaricomycotina</taxon>
        <taxon>Agaricomycetes</taxon>
        <taxon>Agaricomycetidae</taxon>
        <taxon>Agaricales</taxon>
        <taxon>Marasmiineae</taxon>
        <taxon>Mycenaceae</taxon>
        <taxon>Mycena</taxon>
    </lineage>
</organism>
<keyword evidence="2" id="KW-1185">Reference proteome</keyword>
<reference evidence="1" key="1">
    <citation type="submission" date="2023-03" db="EMBL/GenBank/DDBJ databases">
        <title>Massive genome expansion in bonnet fungi (Mycena s.s.) driven by repeated elements and novel gene families across ecological guilds.</title>
        <authorList>
            <consortium name="Lawrence Berkeley National Laboratory"/>
            <person name="Harder C.B."/>
            <person name="Miyauchi S."/>
            <person name="Viragh M."/>
            <person name="Kuo A."/>
            <person name="Thoen E."/>
            <person name="Andreopoulos B."/>
            <person name="Lu D."/>
            <person name="Skrede I."/>
            <person name="Drula E."/>
            <person name="Henrissat B."/>
            <person name="Morin E."/>
            <person name="Kohler A."/>
            <person name="Barry K."/>
            <person name="LaButti K."/>
            <person name="Morin E."/>
            <person name="Salamov A."/>
            <person name="Lipzen A."/>
            <person name="Mereny Z."/>
            <person name="Hegedus B."/>
            <person name="Baldrian P."/>
            <person name="Stursova M."/>
            <person name="Weitz H."/>
            <person name="Taylor A."/>
            <person name="Grigoriev I.V."/>
            <person name="Nagy L.G."/>
            <person name="Martin F."/>
            <person name="Kauserud H."/>
        </authorList>
    </citation>
    <scope>NUCLEOTIDE SEQUENCE</scope>
    <source>
        <strain evidence="1">9144</strain>
    </source>
</reference>
<dbReference type="CDD" id="cd11296">
    <property type="entry name" value="O-FucT_like"/>
    <property type="match status" value="1"/>
</dbReference>
<comment type="caution">
    <text evidence="1">The sequence shown here is derived from an EMBL/GenBank/DDBJ whole genome shotgun (WGS) entry which is preliminary data.</text>
</comment>
<sequence length="391" mass="43997">MRLSLRVFFLLVAALGFLLYYAYRQLAPPYAVYDALTRSEVQTSLAVIEDPSPKKYVFFRQLQGAGFNNQVQEILLYHHLALSSSRVYVYQPLIWQPRRASLPLSGFLPGVTSGSITSAVFDKVCPPTEVKHVSLNRELDAIWEYAKDVLDGPDRCMVVDDWIFHWTFLASSGIHPIWPSFKSYLSQHFEWSFSILDMAERARPSGNEPYMAIHLRRGDFEDHCRSLASSQTGFTTWATLPQLNGAVLPPALDSANSTSIMEHCYPSLRRILDAIDSKARANPHVRALHVLHDGAWDHPTVYLQYYKLEAAVKSLERTLRAGWKEGPMKSVTHSGSLNVRRGESDWAVAVDVELARKATIFIGNGYSSLSSQILALRLASQAARTQDIILV</sequence>
<dbReference type="EMBL" id="JARJCW010000013">
    <property type="protein sequence ID" value="KAJ7218085.1"/>
    <property type="molecule type" value="Genomic_DNA"/>
</dbReference>
<dbReference type="Proteomes" id="UP001219525">
    <property type="component" value="Unassembled WGS sequence"/>
</dbReference>
<evidence type="ECO:0000313" key="2">
    <source>
        <dbReference type="Proteomes" id="UP001219525"/>
    </source>
</evidence>
<evidence type="ECO:0000313" key="1">
    <source>
        <dbReference type="EMBL" id="KAJ7218085.1"/>
    </source>
</evidence>
<dbReference type="Gene3D" id="3.40.50.11350">
    <property type="match status" value="1"/>
</dbReference>
<dbReference type="AlphaFoldDB" id="A0AAD6YK36"/>
<protein>
    <submittedName>
        <fullName evidence="1">Uncharacterized protein</fullName>
    </submittedName>
</protein>
<accession>A0AAD6YK36</accession>